<dbReference type="EMBL" id="CAUYUJ010005769">
    <property type="protein sequence ID" value="CAK0814862.1"/>
    <property type="molecule type" value="Genomic_DNA"/>
</dbReference>
<accession>A0ABN9RAM1</accession>
<name>A0ABN9RAM1_9DINO</name>
<feature type="compositionally biased region" description="Basic and acidic residues" evidence="1">
    <location>
        <begin position="239"/>
        <end position="255"/>
    </location>
</feature>
<evidence type="ECO:0000313" key="2">
    <source>
        <dbReference type="EMBL" id="CAK0814862.1"/>
    </source>
</evidence>
<gene>
    <name evidence="2" type="ORF">PCOR1329_LOCUS18356</name>
</gene>
<feature type="region of interest" description="Disordered" evidence="1">
    <location>
        <begin position="206"/>
        <end position="301"/>
    </location>
</feature>
<feature type="compositionally biased region" description="Polar residues" evidence="1">
    <location>
        <begin position="206"/>
        <end position="228"/>
    </location>
</feature>
<dbReference type="Proteomes" id="UP001189429">
    <property type="component" value="Unassembled WGS sequence"/>
</dbReference>
<protein>
    <recommendedName>
        <fullName evidence="4">PNPLA domain-containing protein</fullName>
    </recommendedName>
</protein>
<evidence type="ECO:0008006" key="4">
    <source>
        <dbReference type="Google" id="ProtNLM"/>
    </source>
</evidence>
<keyword evidence="3" id="KW-1185">Reference proteome</keyword>
<reference evidence="2" key="1">
    <citation type="submission" date="2023-10" db="EMBL/GenBank/DDBJ databases">
        <authorList>
            <person name="Chen Y."/>
            <person name="Shah S."/>
            <person name="Dougan E. K."/>
            <person name="Thang M."/>
            <person name="Chan C."/>
        </authorList>
    </citation>
    <scope>NUCLEOTIDE SEQUENCE [LARGE SCALE GENOMIC DNA]</scope>
</reference>
<feature type="compositionally biased region" description="Basic and acidic residues" evidence="1">
    <location>
        <begin position="274"/>
        <end position="301"/>
    </location>
</feature>
<proteinExistence type="predicted"/>
<feature type="region of interest" description="Disordered" evidence="1">
    <location>
        <begin position="398"/>
        <end position="426"/>
    </location>
</feature>
<evidence type="ECO:0000256" key="1">
    <source>
        <dbReference type="SAM" id="MobiDB-lite"/>
    </source>
</evidence>
<evidence type="ECO:0000313" key="3">
    <source>
        <dbReference type="Proteomes" id="UP001189429"/>
    </source>
</evidence>
<feature type="compositionally biased region" description="Polar residues" evidence="1">
    <location>
        <begin position="409"/>
        <end position="421"/>
    </location>
</feature>
<organism evidence="2 3">
    <name type="scientific">Prorocentrum cordatum</name>
    <dbReference type="NCBI Taxonomy" id="2364126"/>
    <lineage>
        <taxon>Eukaryota</taxon>
        <taxon>Sar</taxon>
        <taxon>Alveolata</taxon>
        <taxon>Dinophyceae</taxon>
        <taxon>Prorocentrales</taxon>
        <taxon>Prorocentraceae</taxon>
        <taxon>Prorocentrum</taxon>
    </lineage>
</organism>
<sequence length="776" mass="84952">MERMRCSRGRVVAKRSHRIHMLMRRRRRAAIRSHVGSSGLRASSRCARGYRTLDPSAPAYTHLLTTASVYSMMRALSPWPLALWPLRTSQGLATTASGVTSLAAGSETPSPLQRFTYLGCGAVLPQWSCKRDSETYYVDCTWTLTGSADSQAEQCAGRCSDLQGYVAFSVQDATSCLCLKTLPEPADVSTRASSCTSSSLVYTLGQDQSATGEQATDATDTQETVASENDTRGVVARGHSRDEPAAEGGATKDTELPELAPLAPEQSAALAPEQRAERDRTRPVGHGAEAKATEAEEAPRRWVDDGCRSEDRLPADFLGAYVPEARAAAFARCCAGDGASCTSPQRCNREAPGTYAAAAATCRDLGLRLCTSHELLSDVCCGTGGDCDNYPAWTSSAAPGNDTMEGATKDNNGSQKATGKTTLPKAEPTFHLPPADLLAGPKIFVAWLISGQVPRFIYKDSAKYIDGGLQAWSGCAQTANHDCPVLVDVHIALSRTHAKHFFGPNYRMPYEEWTWDNNTGVGGHGPNESILEGHFKMLGANMVRATIIEEEQFNTTITKVREDVVAKAKAESGMEPEAFDKFWGDIQRMGTMRFIDNGNMMYMRHLAYKSAAEAEEGLGYKYTHVLYTREDNVFVHPSYTLLQLARGLDNGAEPSQAPASMLVDVHCGFKAWSDKMYFGNRRGIDILFAGTRDGHISLLASWINQAPTARIHNDPLKTEEWFERRLKEARANVSTFDFLRTEARYVSIGKEPCTTRMYRKCSSVGETFRECLMRNA</sequence>
<comment type="caution">
    <text evidence="2">The sequence shown here is derived from an EMBL/GenBank/DDBJ whole genome shotgun (WGS) entry which is preliminary data.</text>
</comment>